<accession>A0A427YRU5</accession>
<feature type="binding site" evidence="5">
    <location>
        <position position="172"/>
    </location>
    <ligand>
        <name>S-adenosyl-L-methionine</name>
        <dbReference type="ChEBI" id="CHEBI:59789"/>
    </ligand>
</feature>
<dbReference type="NCBIfam" id="TIGR01983">
    <property type="entry name" value="UbiG"/>
    <property type="match status" value="1"/>
</dbReference>
<dbReference type="STRING" id="1890683.A0A427YRU5"/>
<dbReference type="PANTHER" id="PTHR43464:SF19">
    <property type="entry name" value="UBIQUINONE BIOSYNTHESIS O-METHYLTRANSFERASE, MITOCHONDRIAL"/>
    <property type="match status" value="1"/>
</dbReference>
<reference evidence="7 8" key="1">
    <citation type="submission" date="2018-11" db="EMBL/GenBank/DDBJ databases">
        <title>Genome sequence of Saitozyma podzolica DSM 27192.</title>
        <authorList>
            <person name="Aliyu H."/>
            <person name="Gorte O."/>
            <person name="Ochsenreither K."/>
        </authorList>
    </citation>
    <scope>NUCLEOTIDE SEQUENCE [LARGE SCALE GENOMIC DNA]</scope>
    <source>
        <strain evidence="7 8">DSM 27192</strain>
    </source>
</reference>
<dbReference type="HAMAP" id="MF_00472">
    <property type="entry name" value="UbiG"/>
    <property type="match status" value="1"/>
</dbReference>
<dbReference type="GO" id="GO:0120537">
    <property type="term" value="F:3-demethylubiquinone 3-O-methyltransferase activity"/>
    <property type="evidence" value="ECO:0007669"/>
    <property type="project" value="RHEA"/>
</dbReference>
<feature type="binding site" evidence="5">
    <location>
        <position position="247"/>
    </location>
    <ligand>
        <name>Mg(2+)</name>
        <dbReference type="ChEBI" id="CHEBI:18420"/>
    </ligand>
</feature>
<evidence type="ECO:0000256" key="1">
    <source>
        <dbReference type="ARBA" id="ARBA00022603"/>
    </source>
</evidence>
<feature type="binding site" evidence="5">
    <location>
        <position position="243"/>
    </location>
    <ligand>
        <name>Mg(2+)</name>
        <dbReference type="ChEBI" id="CHEBI:18420"/>
    </ligand>
</feature>
<dbReference type="GO" id="GO:0046872">
    <property type="term" value="F:metal ion binding"/>
    <property type="evidence" value="ECO:0007669"/>
    <property type="project" value="UniProtKB-KW"/>
</dbReference>
<comment type="catalytic activity">
    <reaction evidence="5">
        <text>a 3,4-dihydroxy-5-(all-trans-polyprenyl)benzoate + S-adenosyl-L-methionine = a 4-hydroxy-3-methoxy-5-(all-trans-polyprenyl)benzoate + S-adenosyl-L-homocysteine + H(+)</text>
        <dbReference type="Rhea" id="RHEA:44452"/>
        <dbReference type="Rhea" id="RHEA-COMP:10930"/>
        <dbReference type="Rhea" id="RHEA-COMP:10931"/>
        <dbReference type="ChEBI" id="CHEBI:15378"/>
        <dbReference type="ChEBI" id="CHEBI:57856"/>
        <dbReference type="ChEBI" id="CHEBI:59789"/>
        <dbReference type="ChEBI" id="CHEBI:64694"/>
        <dbReference type="ChEBI" id="CHEBI:84443"/>
        <dbReference type="EC" id="2.1.1.114"/>
    </reaction>
</comment>
<comment type="pathway">
    <text evidence="5">Cofactor biosynthesis; ubiquinone biosynthesis.</text>
</comment>
<sequence length="384" mass="41631">MDRSSLPRALLARHVRVGRTGLVPPRLSPATLSFTSPSSCGLSTASGSASLHSASSNPSSSSSSSSSFTTVNADEISHFSRLSSQWWSETGEFALLHRMNPARVSYIREKVALDTSGEDPWTFEARHTDGAREKALGVGQWLKGKRCLDVGCGGGLLSETLARLGGDVVGVDASKENIGIAKTHAGQDLFLPLIKDVDGDDGEIRSSTRTPVRGTVGSLEYRHTSAELLRDAGEKFDVVCAMEVLEHVDEPGEFMKCLGEMVKPGGHLILSTISRTPLARLLTLTLAEDVLRLVTPGTHTYRKFVRPEELRRFVYGSMGGYHVWERPTGADDVRAEEVGETRGIVYDPLGGRWRLWGGAEGTWGKEAGEGCNYMYHVKKRGDAA</sequence>
<feature type="region of interest" description="Disordered" evidence="6">
    <location>
        <begin position="45"/>
        <end position="67"/>
    </location>
</feature>
<protein>
    <recommendedName>
        <fullName evidence="5">Ubiquinone biosynthesis O-methyltransferase, mitochondrial</fullName>
    </recommendedName>
    <alternativeName>
        <fullName evidence="5">3-demethylubiquinol 3-O-methyltransferase</fullName>
        <ecNumber evidence="5">2.1.1.64</ecNumber>
    </alternativeName>
    <alternativeName>
        <fullName evidence="5">3-demethylubiquinone 3-O-methyltransferase</fullName>
        <ecNumber evidence="5">2.1.1.-</ecNumber>
    </alternativeName>
    <alternativeName>
        <fullName evidence="5">Polyprenyldihydroxybenzoate methyltransferase</fullName>
        <ecNumber evidence="5">2.1.1.114</ecNumber>
    </alternativeName>
</protein>
<feature type="binding site" evidence="5">
    <location>
        <position position="151"/>
    </location>
    <ligand>
        <name>S-adenosyl-L-methionine</name>
        <dbReference type="ChEBI" id="CHEBI:59789"/>
    </ligand>
</feature>
<comment type="cofactor">
    <cofactor evidence="5">
        <name>Mg(2+)</name>
        <dbReference type="ChEBI" id="CHEBI:18420"/>
    </cofactor>
</comment>
<name>A0A427YRU5_9TREE</name>
<keyword evidence="5" id="KW-0479">Metal-binding</keyword>
<comment type="subunit">
    <text evidence="5">Component of a multi-subunit COQ enzyme complex, composed of at least COQ3, COQ4, COQ5, COQ6, COQ7 and COQ9.</text>
</comment>
<dbReference type="EMBL" id="RSCD01000003">
    <property type="protein sequence ID" value="RSH93801.1"/>
    <property type="molecule type" value="Genomic_DNA"/>
</dbReference>
<dbReference type="Gene3D" id="3.40.50.150">
    <property type="entry name" value="Vaccinia Virus protein VP39"/>
    <property type="match status" value="1"/>
</dbReference>
<dbReference type="Pfam" id="PF13489">
    <property type="entry name" value="Methyltransf_23"/>
    <property type="match status" value="1"/>
</dbReference>
<dbReference type="InterPro" id="IPR010233">
    <property type="entry name" value="UbiG_MeTrfase"/>
</dbReference>
<comment type="caution">
    <text evidence="7">The sequence shown here is derived from an EMBL/GenBank/DDBJ whole genome shotgun (WGS) entry which is preliminary data.</text>
</comment>
<evidence type="ECO:0000256" key="4">
    <source>
        <dbReference type="ARBA" id="ARBA00022691"/>
    </source>
</evidence>
<keyword evidence="3 5" id="KW-0831">Ubiquinone biosynthesis</keyword>
<dbReference type="GO" id="GO:0061542">
    <property type="term" value="F:3-demethylubiquinol 3-O-methyltransferase activity"/>
    <property type="evidence" value="ECO:0007669"/>
    <property type="project" value="UniProtKB-UniRule"/>
</dbReference>
<dbReference type="GO" id="GO:0010420">
    <property type="term" value="F:polyprenyldihydroxybenzoate methyltransferase activity"/>
    <property type="evidence" value="ECO:0007669"/>
    <property type="project" value="UniProtKB-UniRule"/>
</dbReference>
<gene>
    <name evidence="5 7" type="primary">COQ3</name>
    <name evidence="7" type="ORF">EHS25_006449</name>
</gene>
<keyword evidence="2 5" id="KW-0808">Transferase</keyword>
<keyword evidence="5" id="KW-0999">Mitochondrion inner membrane</keyword>
<proteinExistence type="inferred from homology"/>
<dbReference type="UniPathway" id="UPA00232"/>
<dbReference type="SUPFAM" id="SSF53335">
    <property type="entry name" value="S-adenosyl-L-methionine-dependent methyltransferases"/>
    <property type="match status" value="1"/>
</dbReference>
<evidence type="ECO:0000256" key="2">
    <source>
        <dbReference type="ARBA" id="ARBA00022679"/>
    </source>
</evidence>
<dbReference type="PANTHER" id="PTHR43464">
    <property type="entry name" value="METHYLTRANSFERASE"/>
    <property type="match status" value="1"/>
</dbReference>
<comment type="catalytic activity">
    <reaction evidence="5">
        <text>a 3-demethylubiquinol + S-adenosyl-L-methionine = a ubiquinol + S-adenosyl-L-homocysteine + H(+)</text>
        <dbReference type="Rhea" id="RHEA:44380"/>
        <dbReference type="Rhea" id="RHEA-COMP:9566"/>
        <dbReference type="Rhea" id="RHEA-COMP:10914"/>
        <dbReference type="ChEBI" id="CHEBI:15378"/>
        <dbReference type="ChEBI" id="CHEBI:17976"/>
        <dbReference type="ChEBI" id="CHEBI:57856"/>
        <dbReference type="ChEBI" id="CHEBI:59789"/>
        <dbReference type="ChEBI" id="CHEBI:84422"/>
        <dbReference type="EC" id="2.1.1.64"/>
    </reaction>
</comment>
<evidence type="ECO:0000256" key="5">
    <source>
        <dbReference type="HAMAP-Rule" id="MF_03190"/>
    </source>
</evidence>
<evidence type="ECO:0000313" key="8">
    <source>
        <dbReference type="Proteomes" id="UP000279259"/>
    </source>
</evidence>
<feature type="binding site" evidence="5">
    <location>
        <position position="242"/>
    </location>
    <ligand>
        <name>S-adenosyl-L-methionine</name>
        <dbReference type="ChEBI" id="CHEBI:59789"/>
    </ligand>
</feature>
<keyword evidence="1 5" id="KW-0489">Methyltransferase</keyword>
<keyword evidence="5" id="KW-0496">Mitochondrion</keyword>
<comment type="subcellular location">
    <subcellularLocation>
        <location evidence="5">Mitochondrion inner membrane</location>
        <topology evidence="5">Peripheral membrane protein</topology>
        <orientation evidence="5">Matrix side</orientation>
    </subcellularLocation>
</comment>
<feature type="binding site" evidence="5">
    <location>
        <position position="103"/>
    </location>
    <ligand>
        <name>S-adenosyl-L-methionine</name>
        <dbReference type="ChEBI" id="CHEBI:59789"/>
    </ligand>
</feature>
<comment type="function">
    <text evidence="5">O-methyltransferase required for two non-consecutive steps during ubiquinone biosynthesis. Catalyzes the 2 O-methylation of 3,4-dihydroxy-5-(all-trans-polyprenyl)benzoic acid into 4-hydroxy-3-methoxy-5-(all-trans-polyprenyl)benzoic acid. Also catalyzes the last step of ubiquinone biosynthesis by mediating methylation of 3-demethylubiquinone into ubiquinone. Also able to mediate the methylation of 3-demethylubiquinol into ubiquinol.</text>
</comment>
<keyword evidence="8" id="KW-1185">Reference proteome</keyword>
<comment type="catalytic activity">
    <reaction evidence="5">
        <text>a 3-demethylubiquinone + S-adenosyl-L-methionine = a ubiquinone + S-adenosyl-L-homocysteine</text>
        <dbReference type="Rhea" id="RHEA:81215"/>
        <dbReference type="Rhea" id="RHEA-COMP:9565"/>
        <dbReference type="Rhea" id="RHEA-COMP:19654"/>
        <dbReference type="ChEBI" id="CHEBI:16389"/>
        <dbReference type="ChEBI" id="CHEBI:57856"/>
        <dbReference type="ChEBI" id="CHEBI:59789"/>
        <dbReference type="ChEBI" id="CHEBI:231825"/>
    </reaction>
</comment>
<evidence type="ECO:0000256" key="6">
    <source>
        <dbReference type="SAM" id="MobiDB-lite"/>
    </source>
</evidence>
<dbReference type="GO" id="GO:0031314">
    <property type="term" value="C:extrinsic component of mitochondrial inner membrane"/>
    <property type="evidence" value="ECO:0007669"/>
    <property type="project" value="UniProtKB-UniRule"/>
</dbReference>
<organism evidence="7 8">
    <name type="scientific">Saitozyma podzolica</name>
    <dbReference type="NCBI Taxonomy" id="1890683"/>
    <lineage>
        <taxon>Eukaryota</taxon>
        <taxon>Fungi</taxon>
        <taxon>Dikarya</taxon>
        <taxon>Basidiomycota</taxon>
        <taxon>Agaricomycotina</taxon>
        <taxon>Tremellomycetes</taxon>
        <taxon>Tremellales</taxon>
        <taxon>Trimorphomycetaceae</taxon>
        <taxon>Saitozyma</taxon>
    </lineage>
</organism>
<dbReference type="EC" id="2.1.1.64" evidence="5"/>
<dbReference type="GO" id="GO:0032259">
    <property type="term" value="P:methylation"/>
    <property type="evidence" value="ECO:0007669"/>
    <property type="project" value="UniProtKB-KW"/>
</dbReference>
<dbReference type="Proteomes" id="UP000279259">
    <property type="component" value="Unassembled WGS sequence"/>
</dbReference>
<keyword evidence="5" id="KW-0472">Membrane</keyword>
<evidence type="ECO:0000313" key="7">
    <source>
        <dbReference type="EMBL" id="RSH93801.1"/>
    </source>
</evidence>
<keyword evidence="4 5" id="KW-0949">S-adenosyl-L-methionine</keyword>
<dbReference type="InterPro" id="IPR029063">
    <property type="entry name" value="SAM-dependent_MTases_sf"/>
</dbReference>
<dbReference type="AlphaFoldDB" id="A0A427YRU5"/>
<evidence type="ECO:0000256" key="3">
    <source>
        <dbReference type="ARBA" id="ARBA00022688"/>
    </source>
</evidence>
<dbReference type="OrthoDB" id="3265906at2759"/>
<dbReference type="EC" id="2.1.1.114" evidence="5"/>
<dbReference type="EC" id="2.1.1.-" evidence="5"/>
<keyword evidence="5" id="KW-0460">Magnesium</keyword>
<dbReference type="CDD" id="cd02440">
    <property type="entry name" value="AdoMet_MTases"/>
    <property type="match status" value="1"/>
</dbReference>
<feature type="binding site" evidence="5">
    <location>
        <position position="246"/>
    </location>
    <ligand>
        <name>Mg(2+)</name>
        <dbReference type="ChEBI" id="CHEBI:18420"/>
    </ligand>
</feature>
<comment type="similarity">
    <text evidence="5">Belongs to the class I-like SAM-binding methyltransferase superfamily. UbiG/COQ3 family.</text>
</comment>